<keyword evidence="3" id="KW-1185">Reference proteome</keyword>
<name>A0A8H9MBQ9_9PSEU</name>
<dbReference type="RefSeq" id="WP_145937421.1">
    <property type="nucleotide sequence ID" value="NZ_BNAV01000002.1"/>
</dbReference>
<evidence type="ECO:0000313" key="3">
    <source>
        <dbReference type="Proteomes" id="UP000658656"/>
    </source>
</evidence>
<gene>
    <name evidence="2" type="ORF">GCM10017566_20910</name>
</gene>
<evidence type="ECO:0000256" key="1">
    <source>
        <dbReference type="SAM" id="MobiDB-lite"/>
    </source>
</evidence>
<organism evidence="2 3">
    <name type="scientific">Amycolatopsis bartoniae</name>
    <dbReference type="NCBI Taxonomy" id="941986"/>
    <lineage>
        <taxon>Bacteria</taxon>
        <taxon>Bacillati</taxon>
        <taxon>Actinomycetota</taxon>
        <taxon>Actinomycetes</taxon>
        <taxon>Pseudonocardiales</taxon>
        <taxon>Pseudonocardiaceae</taxon>
        <taxon>Amycolatopsis</taxon>
    </lineage>
</organism>
<comment type="caution">
    <text evidence="2">The sequence shown here is derived from an EMBL/GenBank/DDBJ whole genome shotgun (WGS) entry which is preliminary data.</text>
</comment>
<dbReference type="AlphaFoldDB" id="A0A8H9MBQ9"/>
<accession>A0A8H9MBQ9</accession>
<sequence length="65" mass="6964">MLTSASTGTPRTAPRLRIPPDQTAPPVPCEQCGYTALHVGRVVDANDRVLATVLVCTRCNARTPF</sequence>
<proteinExistence type="predicted"/>
<reference evidence="2" key="2">
    <citation type="submission" date="2020-09" db="EMBL/GenBank/DDBJ databases">
        <authorList>
            <person name="Sun Q."/>
            <person name="Zhou Y."/>
        </authorList>
    </citation>
    <scope>NUCLEOTIDE SEQUENCE</scope>
    <source>
        <strain evidence="2">CGMCC 4.7679</strain>
    </source>
</reference>
<dbReference type="Proteomes" id="UP000658656">
    <property type="component" value="Unassembled WGS sequence"/>
</dbReference>
<reference evidence="2" key="1">
    <citation type="journal article" date="2014" name="Int. J. Syst. Evol. Microbiol.">
        <title>Complete genome sequence of Corynebacterium casei LMG S-19264T (=DSM 44701T), isolated from a smear-ripened cheese.</title>
        <authorList>
            <consortium name="US DOE Joint Genome Institute (JGI-PGF)"/>
            <person name="Walter F."/>
            <person name="Albersmeier A."/>
            <person name="Kalinowski J."/>
            <person name="Ruckert C."/>
        </authorList>
    </citation>
    <scope>NUCLEOTIDE SEQUENCE</scope>
    <source>
        <strain evidence="2">CGMCC 4.7679</strain>
    </source>
</reference>
<dbReference type="OrthoDB" id="3630149at2"/>
<feature type="region of interest" description="Disordered" evidence="1">
    <location>
        <begin position="1"/>
        <end position="24"/>
    </location>
</feature>
<protein>
    <submittedName>
        <fullName evidence="2">Uncharacterized protein</fullName>
    </submittedName>
</protein>
<feature type="compositionally biased region" description="Polar residues" evidence="1">
    <location>
        <begin position="1"/>
        <end position="10"/>
    </location>
</feature>
<evidence type="ECO:0000313" key="2">
    <source>
        <dbReference type="EMBL" id="GHF47519.1"/>
    </source>
</evidence>
<dbReference type="EMBL" id="BNAV01000002">
    <property type="protein sequence ID" value="GHF47519.1"/>
    <property type="molecule type" value="Genomic_DNA"/>
</dbReference>